<feature type="compositionally biased region" description="Basic and acidic residues" evidence="1">
    <location>
        <begin position="494"/>
        <end position="504"/>
    </location>
</feature>
<dbReference type="STRING" id="136037.A0A067RQS1"/>
<keyword evidence="3" id="KW-1185">Reference proteome</keyword>
<feature type="region of interest" description="Disordered" evidence="1">
    <location>
        <begin position="370"/>
        <end position="513"/>
    </location>
</feature>
<feature type="compositionally biased region" description="Basic residues" evidence="1">
    <location>
        <begin position="482"/>
        <end position="493"/>
    </location>
</feature>
<protein>
    <submittedName>
        <fullName evidence="2">Uncharacterized protein</fullName>
    </submittedName>
</protein>
<organism evidence="2 3">
    <name type="scientific">Zootermopsis nevadensis</name>
    <name type="common">Dampwood termite</name>
    <dbReference type="NCBI Taxonomy" id="136037"/>
    <lineage>
        <taxon>Eukaryota</taxon>
        <taxon>Metazoa</taxon>
        <taxon>Ecdysozoa</taxon>
        <taxon>Arthropoda</taxon>
        <taxon>Hexapoda</taxon>
        <taxon>Insecta</taxon>
        <taxon>Pterygota</taxon>
        <taxon>Neoptera</taxon>
        <taxon>Polyneoptera</taxon>
        <taxon>Dictyoptera</taxon>
        <taxon>Blattodea</taxon>
        <taxon>Blattoidea</taxon>
        <taxon>Termitoidae</taxon>
        <taxon>Termopsidae</taxon>
        <taxon>Zootermopsis</taxon>
    </lineage>
</organism>
<dbReference type="Proteomes" id="UP000027135">
    <property type="component" value="Unassembled WGS sequence"/>
</dbReference>
<dbReference type="OMA" id="IWCHICN"/>
<feature type="compositionally biased region" description="Basic residues" evidence="1">
    <location>
        <begin position="396"/>
        <end position="421"/>
    </location>
</feature>
<gene>
    <name evidence="2" type="ORF">L798_02067</name>
</gene>
<dbReference type="eggNOG" id="ENOG502QW6J">
    <property type="taxonomic scope" value="Eukaryota"/>
</dbReference>
<proteinExistence type="predicted"/>
<evidence type="ECO:0000313" key="3">
    <source>
        <dbReference type="Proteomes" id="UP000027135"/>
    </source>
</evidence>
<feature type="region of interest" description="Disordered" evidence="1">
    <location>
        <begin position="1145"/>
        <end position="1174"/>
    </location>
</feature>
<accession>A0A067RQS1</accession>
<evidence type="ECO:0000313" key="2">
    <source>
        <dbReference type="EMBL" id="KDR22104.1"/>
    </source>
</evidence>
<sequence>MEGYSNISVNHEDFDDLDIEGRITLDEWNCEDKSRQTKEETSSECEEKRLLSVKVKLDEGGFGYVFSVRTTDLSVRWRCHLCDVLIIGQKHVVTHIQSKKHQVKMALPSHPTYMFTRLESKPLVEMPKLAPGEPVPPGFEDVVKRVTQIQATLDNHKSSPLIGLEYLVELVPDERGKEPTYVCMLCDKKGDPRVAMAHIKSYNHRSKYIGIHFPTANKEVCKAFPRSKEGRRGIAEIITRICGKIEEKHGRLQPLIVERETFEAKKDQIMKQIQDDRHFKETPDETYIEMVDVSVLETLSATPNATDLPLMMKEENVAPESKSQFVKGKISCDRSRLRNRDADDNVAEEIKSEKTEIEDKEFKGPCCKKLKQQSADSSRKSLSSVSSLSSSSLSRSRSRSRSKSRSRSRSRSYSRSRYVRHGWRDGRYGRGHRSHSRRSRSGSRGWRRSRSKSRSRRSRSFSPSSRYGRRLSPDGSPGRGRYYYRHSRSPKYGRSRDGQSDERYGRHRDRSSRLHPLESERTKWVKFRVDVDKMESELVKELKFHEKNPEKHPMYPEEWKKFWNRRYKELQADGKDPSKHDFKPEWIDFWNKRIKEMYEEEFKAKKEELRLKLGLPKEEEIQPSRTVRKKRPGQDVDIIVLSPPPGNEDDVFRKDVTVTDIKNTWKALTGAEIKDTAKRSPSPWEDAENSSRYSKGSPPNKRVQRGGLVSRGRGRGRIYGRIFYNLDDQDGPGVVTVLRLLTAMESQLGSLGPRVNSLLATALSLEKASPNSSSALLADSENFVLLETVKEKLKGQLFAGIVERNMVMATKSCIQNLAELLARAEDSNSNSKITLNSAAAVAPIREPLPSMVPPKQSPAVAPVTVPGVGTMDKVAIAQQIAAALVAQGKTDVTQEELERLISAVVGMAKASTGSEHPVSTVSFVSHMKVQQQGSGSHVTANAFVENSALQKLLSVVTSGSVSSSAPVGVNSSARLNDPSVNALEMLQSAYNEPKISPHVDVAPAQYVNRSDNMEGLSEQDLRTLLQNFKDLSSEEQQGLITYLKELETKDPERVEKLRKFVNLDGPVIQNSCQNSKSSFKASETLNVRPDEQLGRLSPFSLRKGGINPSQELGTSKIYVEDRKKLDDSDDDYSFEDIYAAASQNVKEREKAEEEKRRQLSDSVKMKEEKNSVVNKKSDDPTVILKETKEMIANLMGQLPAKFIQKQNTSPGTRKDSPAVLGPHTHAIANMQETFREPVKPALPDSEAGHKIQALGSETAKMTRPVQAVPTLDFSRRVYQNYGKRDSSYSSQYGGQQAYPASTQNFAGNTSQSFPGQQSGYSDTGYSQNSGYYDSSAQQQYPQHDYSAAYPQQAPNSGGWNSYPDQYGQQSYQTQPVSAPYNQYPSQPPSYY</sequence>
<feature type="compositionally biased region" description="Basic residues" evidence="1">
    <location>
        <begin position="429"/>
        <end position="459"/>
    </location>
</feature>
<dbReference type="OrthoDB" id="5877502at2759"/>
<name>A0A067RQS1_ZOONE</name>
<feature type="compositionally biased region" description="Polar residues" evidence="1">
    <location>
        <begin position="1298"/>
        <end position="1341"/>
    </location>
</feature>
<feature type="region of interest" description="Disordered" evidence="1">
    <location>
        <begin position="1284"/>
        <end position="1391"/>
    </location>
</feature>
<feature type="compositionally biased region" description="Polar residues" evidence="1">
    <location>
        <begin position="1352"/>
        <end position="1376"/>
    </location>
</feature>
<feature type="compositionally biased region" description="Low complexity" evidence="1">
    <location>
        <begin position="1287"/>
        <end position="1296"/>
    </location>
</feature>
<reference evidence="2 3" key="1">
    <citation type="journal article" date="2014" name="Nat. Commun.">
        <title>Molecular traces of alternative social organization in a termite genome.</title>
        <authorList>
            <person name="Terrapon N."/>
            <person name="Li C."/>
            <person name="Robertson H.M."/>
            <person name="Ji L."/>
            <person name="Meng X."/>
            <person name="Booth W."/>
            <person name="Chen Z."/>
            <person name="Childers C.P."/>
            <person name="Glastad K.M."/>
            <person name="Gokhale K."/>
            <person name="Gowin J."/>
            <person name="Gronenberg W."/>
            <person name="Hermansen R.A."/>
            <person name="Hu H."/>
            <person name="Hunt B.G."/>
            <person name="Huylmans A.K."/>
            <person name="Khalil S.M."/>
            <person name="Mitchell R.D."/>
            <person name="Munoz-Torres M.C."/>
            <person name="Mustard J.A."/>
            <person name="Pan H."/>
            <person name="Reese J.T."/>
            <person name="Scharf M.E."/>
            <person name="Sun F."/>
            <person name="Vogel H."/>
            <person name="Xiao J."/>
            <person name="Yang W."/>
            <person name="Yang Z."/>
            <person name="Yang Z."/>
            <person name="Zhou J."/>
            <person name="Zhu J."/>
            <person name="Brent C.S."/>
            <person name="Elsik C.G."/>
            <person name="Goodisman M.A."/>
            <person name="Liberles D.A."/>
            <person name="Roe R.M."/>
            <person name="Vargo E.L."/>
            <person name="Vilcinskas A."/>
            <person name="Wang J."/>
            <person name="Bornberg-Bauer E."/>
            <person name="Korb J."/>
            <person name="Zhang G."/>
            <person name="Liebig J."/>
        </authorList>
    </citation>
    <scope>NUCLEOTIDE SEQUENCE [LARGE SCALE GENOMIC DNA]</scope>
    <source>
        <tissue evidence="2">Whole organism</tissue>
    </source>
</reference>
<dbReference type="InParanoid" id="A0A067RQS1"/>
<dbReference type="EMBL" id="KK852521">
    <property type="protein sequence ID" value="KDR22104.1"/>
    <property type="molecule type" value="Genomic_DNA"/>
</dbReference>
<evidence type="ECO:0000256" key="1">
    <source>
        <dbReference type="SAM" id="MobiDB-lite"/>
    </source>
</evidence>
<feature type="compositionally biased region" description="Low complexity" evidence="1">
    <location>
        <begin position="380"/>
        <end position="395"/>
    </location>
</feature>
<feature type="region of interest" description="Disordered" evidence="1">
    <location>
        <begin position="672"/>
        <end position="712"/>
    </location>
</feature>
<dbReference type="FunCoup" id="A0A067RQS1">
    <property type="interactions" value="138"/>
</dbReference>